<keyword evidence="2" id="KW-1185">Reference proteome</keyword>
<organism evidence="1 2">
    <name type="scientific">Acidiphilium iwatense</name>
    <dbReference type="NCBI Taxonomy" id="768198"/>
    <lineage>
        <taxon>Bacteria</taxon>
        <taxon>Pseudomonadati</taxon>
        <taxon>Pseudomonadota</taxon>
        <taxon>Alphaproteobacteria</taxon>
        <taxon>Acetobacterales</taxon>
        <taxon>Acidocellaceae</taxon>
        <taxon>Acidiphilium</taxon>
    </lineage>
</organism>
<dbReference type="Pfam" id="PF13826">
    <property type="entry name" value="Monooxy_af470-like"/>
    <property type="match status" value="1"/>
</dbReference>
<protein>
    <submittedName>
        <fullName evidence="1">DUF4188 domain-containing protein</fullName>
    </submittedName>
</protein>
<reference evidence="1 2" key="1">
    <citation type="submission" date="2022-01" db="EMBL/GenBank/DDBJ databases">
        <authorList>
            <person name="Won M."/>
            <person name="Kim S.-J."/>
            <person name="Kwon S.-W."/>
        </authorList>
    </citation>
    <scope>NUCLEOTIDE SEQUENCE [LARGE SCALE GENOMIC DNA]</scope>
    <source>
        <strain evidence="1 2">KCTC 23505</strain>
    </source>
</reference>
<accession>A0ABS9DXN5</accession>
<dbReference type="EMBL" id="JAKGBZ010000023">
    <property type="protein sequence ID" value="MCF3947439.1"/>
    <property type="molecule type" value="Genomic_DNA"/>
</dbReference>
<proteinExistence type="predicted"/>
<dbReference type="InterPro" id="IPR025444">
    <property type="entry name" value="Monooxy_af470"/>
</dbReference>
<sequence length="161" mass="18161">MPPSMQPVAVDLTAYPDLTVVYLGMKITRLAGIRTLLGFGRPLAALARDKPDGLLHHENFLWQIDHVGIRQYWRDFESLERFTRADPHKTWWSDFLGNPRGTAFWHETYRKSGGMEAIYLGVPKPIGFATFAPHRDRAGGFATARKRLDADITPASPRAAD</sequence>
<evidence type="ECO:0000313" key="1">
    <source>
        <dbReference type="EMBL" id="MCF3947439.1"/>
    </source>
</evidence>
<comment type="caution">
    <text evidence="1">The sequence shown here is derived from an EMBL/GenBank/DDBJ whole genome shotgun (WGS) entry which is preliminary data.</text>
</comment>
<evidence type="ECO:0000313" key="2">
    <source>
        <dbReference type="Proteomes" id="UP001521209"/>
    </source>
</evidence>
<name>A0ABS9DXN5_9PROT</name>
<dbReference type="Proteomes" id="UP001521209">
    <property type="component" value="Unassembled WGS sequence"/>
</dbReference>
<dbReference type="RefSeq" id="WP_235704668.1">
    <property type="nucleotide sequence ID" value="NZ_JAKGBZ010000023.1"/>
</dbReference>
<gene>
    <name evidence="1" type="ORF">L2A60_12200</name>
</gene>